<dbReference type="PIRSF" id="PIRSF002741">
    <property type="entry name" value="MppA"/>
    <property type="match status" value="1"/>
</dbReference>
<evidence type="ECO:0000313" key="4">
    <source>
        <dbReference type="Proteomes" id="UP001595859"/>
    </source>
</evidence>
<dbReference type="InterPro" id="IPR030678">
    <property type="entry name" value="Peptide/Ni-bd"/>
</dbReference>
<dbReference type="InterPro" id="IPR039424">
    <property type="entry name" value="SBP_5"/>
</dbReference>
<dbReference type="SUPFAM" id="SSF53850">
    <property type="entry name" value="Periplasmic binding protein-like II"/>
    <property type="match status" value="1"/>
</dbReference>
<dbReference type="Pfam" id="PF00496">
    <property type="entry name" value="SBP_bac_5"/>
    <property type="match status" value="1"/>
</dbReference>
<keyword evidence="4" id="KW-1185">Reference proteome</keyword>
<reference evidence="4" key="1">
    <citation type="journal article" date="2019" name="Int. J. Syst. Evol. Microbiol.">
        <title>The Global Catalogue of Microorganisms (GCM) 10K type strain sequencing project: providing services to taxonomists for standard genome sequencing and annotation.</title>
        <authorList>
            <consortium name="The Broad Institute Genomics Platform"/>
            <consortium name="The Broad Institute Genome Sequencing Center for Infectious Disease"/>
            <person name="Wu L."/>
            <person name="Ma J."/>
        </authorList>
    </citation>
    <scope>NUCLEOTIDE SEQUENCE [LARGE SCALE GENOMIC DNA]</scope>
    <source>
        <strain evidence="4">ZS-22-S1</strain>
    </source>
</reference>
<evidence type="ECO:0000313" key="3">
    <source>
        <dbReference type="EMBL" id="MFC4855816.1"/>
    </source>
</evidence>
<feature type="chain" id="PRO_5045692224" evidence="1">
    <location>
        <begin position="21"/>
        <end position="508"/>
    </location>
</feature>
<dbReference type="InterPro" id="IPR000914">
    <property type="entry name" value="SBP_5_dom"/>
</dbReference>
<feature type="signal peptide" evidence="1">
    <location>
        <begin position="1"/>
        <end position="20"/>
    </location>
</feature>
<feature type="domain" description="Solute-binding protein family 5" evidence="2">
    <location>
        <begin position="79"/>
        <end position="428"/>
    </location>
</feature>
<protein>
    <submittedName>
        <fullName evidence="3">ABC transporter substrate-binding protein</fullName>
    </submittedName>
</protein>
<gene>
    <name evidence="3" type="ORF">ACFPCV_20080</name>
</gene>
<comment type="caution">
    <text evidence="3">The sequence shown here is derived from an EMBL/GenBank/DDBJ whole genome shotgun (WGS) entry which is preliminary data.</text>
</comment>
<name>A0ABV9S5D4_9PSEU</name>
<dbReference type="Gene3D" id="3.90.76.10">
    <property type="entry name" value="Dipeptide-binding Protein, Domain 1"/>
    <property type="match status" value="1"/>
</dbReference>
<sequence>MRQRTLRTVALLGAAAVALAGCGGGTGASGDGAYDPAAVFRYAVPGMPTSFDPRQSAPLDPVFLDVVYESLVGRSPAGELKPGLATEWSFSEDHTSLTLTLREGVTFHNGEPFNAAAVVASLNAFKAKGAQAASLKTVAKVEALDEHSVRIDFSQPSGYMLNILAGEAGIVVEPKALEDPDLPTKPVGTGAFELSDLRQGKITFKKFDEYWDAEKTTISGIEMTVFADEPTRLRSVVSGEMDGSTISAGQIEEAEANGLSLVKGPNSTINGILLNTKASEFGDPLVRKALLYAIDREAISESLFDGGCTPTVQPFSEGFWPHVPELDDAGKYHDVAKAKEFLAEAGLPNGFSFELVNGPNTTYQDLSQILQAQLKEVGIDAKVRTLEFSQMIQDRRTGNFAAAVSLLQVGRPDPSQFVADFYLPGGGYNAGDFSLDGVPELLAESRADSDEKERQGPTRQIIKNVFEAGPPVIPVCGVQWVAAFRPGVTGFEVPKFGDYHFASIKISR</sequence>
<dbReference type="Proteomes" id="UP001595859">
    <property type="component" value="Unassembled WGS sequence"/>
</dbReference>
<dbReference type="PANTHER" id="PTHR30290">
    <property type="entry name" value="PERIPLASMIC BINDING COMPONENT OF ABC TRANSPORTER"/>
    <property type="match status" value="1"/>
</dbReference>
<proteinExistence type="predicted"/>
<evidence type="ECO:0000256" key="1">
    <source>
        <dbReference type="SAM" id="SignalP"/>
    </source>
</evidence>
<accession>A0ABV9S5D4</accession>
<evidence type="ECO:0000259" key="2">
    <source>
        <dbReference type="Pfam" id="PF00496"/>
    </source>
</evidence>
<dbReference type="RefSeq" id="WP_378057782.1">
    <property type="nucleotide sequence ID" value="NZ_JBHSIS010000009.1"/>
</dbReference>
<dbReference type="EMBL" id="JBHSIS010000009">
    <property type="protein sequence ID" value="MFC4855816.1"/>
    <property type="molecule type" value="Genomic_DNA"/>
</dbReference>
<keyword evidence="1" id="KW-0732">Signal</keyword>
<dbReference type="Gene3D" id="3.40.190.10">
    <property type="entry name" value="Periplasmic binding protein-like II"/>
    <property type="match status" value="1"/>
</dbReference>
<dbReference type="Gene3D" id="3.10.105.10">
    <property type="entry name" value="Dipeptide-binding Protein, Domain 3"/>
    <property type="match status" value="1"/>
</dbReference>
<organism evidence="3 4">
    <name type="scientific">Actinophytocola glycyrrhizae</name>
    <dbReference type="NCBI Taxonomy" id="2044873"/>
    <lineage>
        <taxon>Bacteria</taxon>
        <taxon>Bacillati</taxon>
        <taxon>Actinomycetota</taxon>
        <taxon>Actinomycetes</taxon>
        <taxon>Pseudonocardiales</taxon>
        <taxon>Pseudonocardiaceae</taxon>
    </lineage>
</organism>
<dbReference type="PROSITE" id="PS51257">
    <property type="entry name" value="PROKAR_LIPOPROTEIN"/>
    <property type="match status" value="1"/>
</dbReference>